<feature type="compositionally biased region" description="Polar residues" evidence="1">
    <location>
        <begin position="502"/>
        <end position="517"/>
    </location>
</feature>
<dbReference type="InterPro" id="IPR046464">
    <property type="entry name" value="SWI-SNF_Ssr4_C"/>
</dbReference>
<evidence type="ECO:0000313" key="4">
    <source>
        <dbReference type="EMBL" id="KAK0632983.1"/>
    </source>
</evidence>
<evidence type="ECO:0000259" key="3">
    <source>
        <dbReference type="Pfam" id="PF20497"/>
    </source>
</evidence>
<dbReference type="GO" id="GO:0006338">
    <property type="term" value="P:chromatin remodeling"/>
    <property type="evidence" value="ECO:0007669"/>
    <property type="project" value="InterPro"/>
</dbReference>
<dbReference type="InterPro" id="IPR013859">
    <property type="entry name" value="Ssr4_N"/>
</dbReference>
<feature type="compositionally biased region" description="Basic and acidic residues" evidence="1">
    <location>
        <begin position="593"/>
        <end position="602"/>
    </location>
</feature>
<feature type="region of interest" description="Disordered" evidence="1">
    <location>
        <begin position="472"/>
        <end position="524"/>
    </location>
</feature>
<feature type="domain" description="SWI/SNF and RSC complexes subunit Ssr4 N-terminal" evidence="2">
    <location>
        <begin position="5"/>
        <end position="219"/>
    </location>
</feature>
<dbReference type="Pfam" id="PF20497">
    <property type="entry name" value="SWI-SNF_Ssr4_C"/>
    <property type="match status" value="1"/>
</dbReference>
<gene>
    <name evidence="4" type="ORF">B0T14DRAFT_418711</name>
</gene>
<evidence type="ECO:0000259" key="2">
    <source>
        <dbReference type="Pfam" id="PF08549"/>
    </source>
</evidence>
<feature type="region of interest" description="Disordered" evidence="1">
    <location>
        <begin position="232"/>
        <end position="255"/>
    </location>
</feature>
<evidence type="ECO:0000313" key="5">
    <source>
        <dbReference type="Proteomes" id="UP001175000"/>
    </source>
</evidence>
<dbReference type="Proteomes" id="UP001175000">
    <property type="component" value="Unassembled WGS sequence"/>
</dbReference>
<feature type="domain" description="SWI/SNF and RSC complexes subunit Ssr4 C-terminal" evidence="3">
    <location>
        <begin position="272"/>
        <end position="731"/>
    </location>
</feature>
<feature type="compositionally biased region" description="Low complexity" evidence="1">
    <location>
        <begin position="671"/>
        <end position="682"/>
    </location>
</feature>
<keyword evidence="5" id="KW-1185">Reference proteome</keyword>
<dbReference type="EMBL" id="JAULSU010000001">
    <property type="protein sequence ID" value="KAK0632983.1"/>
    <property type="molecule type" value="Genomic_DNA"/>
</dbReference>
<dbReference type="AlphaFoldDB" id="A0AA39XFF8"/>
<feature type="region of interest" description="Disordered" evidence="1">
    <location>
        <begin position="656"/>
        <end position="686"/>
    </location>
</feature>
<evidence type="ECO:0000256" key="1">
    <source>
        <dbReference type="SAM" id="MobiDB-lite"/>
    </source>
</evidence>
<proteinExistence type="predicted"/>
<evidence type="ECO:0008006" key="6">
    <source>
        <dbReference type="Google" id="ProtNLM"/>
    </source>
</evidence>
<feature type="region of interest" description="Disordered" evidence="1">
    <location>
        <begin position="691"/>
        <end position="710"/>
    </location>
</feature>
<protein>
    <recommendedName>
        <fullName evidence="6">DUF1750-domain-containing protein</fullName>
    </recommendedName>
</protein>
<feature type="compositionally biased region" description="Polar residues" evidence="1">
    <location>
        <begin position="562"/>
        <end position="574"/>
    </location>
</feature>
<feature type="region of interest" description="Disordered" evidence="1">
    <location>
        <begin position="545"/>
        <end position="618"/>
    </location>
</feature>
<name>A0AA39XFF8_9PEZI</name>
<dbReference type="Pfam" id="PF08549">
    <property type="entry name" value="SWI-SNF_Ssr4_N"/>
    <property type="match status" value="1"/>
</dbReference>
<organism evidence="4 5">
    <name type="scientific">Immersiella caudata</name>
    <dbReference type="NCBI Taxonomy" id="314043"/>
    <lineage>
        <taxon>Eukaryota</taxon>
        <taxon>Fungi</taxon>
        <taxon>Dikarya</taxon>
        <taxon>Ascomycota</taxon>
        <taxon>Pezizomycotina</taxon>
        <taxon>Sordariomycetes</taxon>
        <taxon>Sordariomycetidae</taxon>
        <taxon>Sordariales</taxon>
        <taxon>Lasiosphaeriaceae</taxon>
        <taxon>Immersiella</taxon>
    </lineage>
</organism>
<accession>A0AA39XFF8</accession>
<sequence>MAAADPSSNVHGELLPHVHLLSTYRYALMPRLELPDVQKWLLAAPKIARDTAPFYWTYLDCPQDGTIFLTWQPTARRNLDFASDGYVWPHPETFFRNEIGNGLALDIWYQRAGYRPGEQFAIHSRRRFRLVPSQVQGGNIPQVDPNLWLVHYGPADKGERLPVNMLPVTPAIQQTMGIRQQLFQMGQIARKEFMLSDRINWPHVPLPARGQSIYPPPMPNRNVPQAMAYPPHPGHAASAVGPTPKRRGGHGPGAAHPPQMMGAPFPGMDSIFDDDEDISRGDMFDHLTPQEMSMHRYRQNHEWMEEILSSPYRIGQIEVADLGLGRKGELASLTDGVFESQGTGNWEQGPKKPYTGHLDPEIAKLFKARVEERSDAHKAEIAKMKEQHEKLLSSLAGLATIKQAERDLRAATEEIGPEFWRLEGRLEDSDESLGRLSLNQSQKIDDILSRVEEAVGRRAAVVRDVCRVQEGGYQEPAPEPEPEPVPQAAQLQPDAGLGAPSASMSRQPSHAGSQNSGVMIGDSDIDMGGTAAGLLDQMHTGFSSTSTPINNFPTPQPHLSAIPSSAATPANLNVPSPLPVQAPTSQPLANVGDDVKMDDADAPKANTTAPDQGTGSGDWVVVPKGGGSPASFGNAGIAPGSTPAAGTIGDGSGVHLAASSKAPSAAQTPADGLGFDGDNNDFSSLGDLDTAGDALASYDPPSVDATGGLGDLNMDLEDSAFGDAFHGVQSAANTPGDGI</sequence>
<reference evidence="4" key="1">
    <citation type="submission" date="2023-06" db="EMBL/GenBank/DDBJ databases">
        <title>Genome-scale phylogeny and comparative genomics of the fungal order Sordariales.</title>
        <authorList>
            <consortium name="Lawrence Berkeley National Laboratory"/>
            <person name="Hensen N."/>
            <person name="Bonometti L."/>
            <person name="Westerberg I."/>
            <person name="Brannstrom I.O."/>
            <person name="Guillou S."/>
            <person name="Cros-Aarteil S."/>
            <person name="Calhoun S."/>
            <person name="Haridas S."/>
            <person name="Kuo A."/>
            <person name="Mondo S."/>
            <person name="Pangilinan J."/>
            <person name="Riley R."/>
            <person name="Labutti K."/>
            <person name="Andreopoulos B."/>
            <person name="Lipzen A."/>
            <person name="Chen C."/>
            <person name="Yanf M."/>
            <person name="Daum C."/>
            <person name="Ng V."/>
            <person name="Clum A."/>
            <person name="Steindorff A."/>
            <person name="Ohm R."/>
            <person name="Martin F."/>
            <person name="Silar P."/>
            <person name="Natvig D."/>
            <person name="Lalanne C."/>
            <person name="Gautier V."/>
            <person name="Ament-Velasquez S.L."/>
            <person name="Kruys A."/>
            <person name="Hutchinson M.I."/>
            <person name="Powell A.J."/>
            <person name="Barry K."/>
            <person name="Miller A.N."/>
            <person name="Grigoriev I.V."/>
            <person name="Debuchy R."/>
            <person name="Gladieux P."/>
            <person name="Thoren M.H."/>
            <person name="Johannesson H."/>
        </authorList>
    </citation>
    <scope>NUCLEOTIDE SEQUENCE</scope>
    <source>
        <strain evidence="4">CBS 606.72</strain>
    </source>
</reference>
<comment type="caution">
    <text evidence="4">The sequence shown here is derived from an EMBL/GenBank/DDBJ whole genome shotgun (WGS) entry which is preliminary data.</text>
</comment>